<protein>
    <submittedName>
        <fullName evidence="1">Uncharacterized protein</fullName>
    </submittedName>
</protein>
<organism evidence="1 2">
    <name type="scientific">Phlebia brevispora</name>
    <dbReference type="NCBI Taxonomy" id="194682"/>
    <lineage>
        <taxon>Eukaryota</taxon>
        <taxon>Fungi</taxon>
        <taxon>Dikarya</taxon>
        <taxon>Basidiomycota</taxon>
        <taxon>Agaricomycotina</taxon>
        <taxon>Agaricomycetes</taxon>
        <taxon>Polyporales</taxon>
        <taxon>Meruliaceae</taxon>
        <taxon>Phlebia</taxon>
    </lineage>
</organism>
<dbReference type="Proteomes" id="UP001148662">
    <property type="component" value="Unassembled WGS sequence"/>
</dbReference>
<reference evidence="1" key="1">
    <citation type="submission" date="2022-07" db="EMBL/GenBank/DDBJ databases">
        <title>Genome Sequence of Phlebia brevispora.</title>
        <authorList>
            <person name="Buettner E."/>
        </authorList>
    </citation>
    <scope>NUCLEOTIDE SEQUENCE</scope>
    <source>
        <strain evidence="1">MPL23</strain>
    </source>
</reference>
<evidence type="ECO:0000313" key="2">
    <source>
        <dbReference type="Proteomes" id="UP001148662"/>
    </source>
</evidence>
<proteinExistence type="predicted"/>
<dbReference type="EMBL" id="JANHOG010000894">
    <property type="protein sequence ID" value="KAJ3550589.1"/>
    <property type="molecule type" value="Genomic_DNA"/>
</dbReference>
<name>A0ACC1T1E1_9APHY</name>
<keyword evidence="2" id="KW-1185">Reference proteome</keyword>
<gene>
    <name evidence="1" type="ORF">NM688_g5040</name>
</gene>
<sequence length="1599" mass="177831">MEVDSAVSVPRPCALVKTPIRFGDHIPASHLATRLPPHKLTKSPYSIIMTSVPQHLSSLIASTADEGTELDRRAIDEWTRISIDRAYPDALDDAQDEISVDHEWDSVLDTVRQASSTVSDGTLSPLASKLVSKYGSEPILYPLSDILSSSKADDVISEELAELLGFEELELVTEVLGSRSKVAKELASYLHSSANEPIASSSAVVKRVDGNKANSLDSEAARLRMEESLRANANRPLFTGTAHGAPEILPHVYTSASVVQGNVLSHLGTKYLLPIGTDRHLYEEYEEVIVPPARPVPPRSTERLILVSELDELAKGSFPGKTDVAMLSILRVLDQHRASTRTSQPLASTIQRDDFKIIYVAPMKALAAEIVRKLGKRLQWLSIRVRELTGDMQLTKAEIAETQIIVTTPEKWDVVTRKPTGEGEVVSKVKLLIIDEVHLLNDERGAVIETIVARTLRQVESSQSVIRIIGLSATLPNYIDVADFLSVNRYSGLFYFDSSFRPVPLEQHFIGIRGRPNSPQSRKNLDFVTFEKVRELVLEGHQVMVFVHARKETVKTALALKEAAMIDGSLDEFSCEDHPSYSFFKRDIAQSKNKEMKQLFDNGFGIHHAGMLRTDRNMMERMFEARAIKVLCCTATLAWGVNLPAHAVIIKGTQVYDSSKGSFVDLSVLDVLQVFGRAGRPGLETSGVGYICTTEDKLTQYLDAVTSQNPIESKFTAGMVDALNAEISLGTVANVYDAVRWLRYTYMYVRMRKNPLQYGLPWDEVAKDPSLETKCNQLVKEAASKLAATRMIIIDRDTDQFTITDLGRIAAKYYVRHASIEVFNEVFRPRMTEADVLAMLCMSKEFDQIQVRENEVKELGQLMEAVPCAVKGGTDTSQGKVNILLQAYISGYRPEDFALVSDQAYAAQNGGRIIRALLEIAISRKWANVSTVLMGMSKAADIFYNLERFADDYTVSELAEMSAAELGELVHLNEHHGAAIRNAAKQFPTVHITCDLRPLGPDVLKIAVHVARKFNWDSKLHGSIEPFWLWVEDHDGETILQLSHMVFRQSTETLDVDFVISIPNGDPPPSVTIRFVSDRWMGAEEEVSVSFEDLVMPSLTDSHSPQLDIPFLSLDVLQDAVLEDALSSRFSVFNAIQSQVFWTLAHTRLHALLCAPTGCGKSTVAQMALWRTLRQSDNGSWALIVTPRRSILLEQLPELESMSKVTGISVEILTADSTFRPLQGKAVRLITASDLLSLVSRGTHDIPRASLSALRMVLCENLELLDSAYELGLSLLLHATQQHPTRYVGLSNSLNDPADLAAWLDVGPSALYSFRPSDRDQALTVSTHTFTIPQSAALFKAMAKPAHAAIQSAFGGPAIVFVPSQALCRSVALDLTTQCALESESAKGYLPDDVSAEALELHLARLRDRSLVDFVSRGIGFFHDGIPKEDRTFILQLYAEGIVRVLVVPHYVCWTLPVRAATVVVMGTQYFHVSADGQERRLREYELEELVRMQGRAVRHNETGRFHLFCQTESKDTFTRFLSEGLPLESKLLETDRLRTLYRAMRSRGRLGSKQDDVDMLSFTFLARRVESNPIYYNMPTGSRSERLSRIVDSLERAG</sequence>
<comment type="caution">
    <text evidence="1">The sequence shown here is derived from an EMBL/GenBank/DDBJ whole genome shotgun (WGS) entry which is preliminary data.</text>
</comment>
<evidence type="ECO:0000313" key="1">
    <source>
        <dbReference type="EMBL" id="KAJ3550589.1"/>
    </source>
</evidence>
<accession>A0ACC1T1E1</accession>